<dbReference type="SUPFAM" id="SSF53335">
    <property type="entry name" value="S-adenosyl-L-methionine-dependent methyltransferases"/>
    <property type="match status" value="1"/>
</dbReference>
<dbReference type="GO" id="GO:0032259">
    <property type="term" value="P:methylation"/>
    <property type="evidence" value="ECO:0007669"/>
    <property type="project" value="UniProtKB-KW"/>
</dbReference>
<sequence>MVAEDPAVGGGGNAVTAPATRGVNAVALAADAGRADRIRSGYGRWARLYDWFARATAGVGGVRRRCVAALGLDPGDTVVEFGCGPGVNLPVLRDAVGPDGRVVGVDITGPMLRRARGLVDRRGWENVSLVRGDAATPPIATADGVLATFVTSLFPDAGSVVDRWCDVADSVAVANFVPRGNRVANAALWGFTRLNARLFDAAGGDALAQLETRTDASRDALAARMDAVETTRHVFGTIEINAGARVA</sequence>
<name>A0A7J9SJD0_9EURY</name>
<dbReference type="EMBL" id="JACKXD010000003">
    <property type="protein sequence ID" value="MBB6646828.1"/>
    <property type="molecule type" value="Genomic_DNA"/>
</dbReference>
<comment type="caution">
    <text evidence="2">The sequence shown here is derived from an EMBL/GenBank/DDBJ whole genome shotgun (WGS) entry which is preliminary data.</text>
</comment>
<organism evidence="2 3">
    <name type="scientific">Halobellus ruber</name>
    <dbReference type="NCBI Taxonomy" id="2761102"/>
    <lineage>
        <taxon>Archaea</taxon>
        <taxon>Methanobacteriati</taxon>
        <taxon>Methanobacteriota</taxon>
        <taxon>Stenosarchaea group</taxon>
        <taxon>Halobacteria</taxon>
        <taxon>Halobacteriales</taxon>
        <taxon>Haloferacaceae</taxon>
        <taxon>Halobellus</taxon>
    </lineage>
</organism>
<accession>A0A7J9SJD0</accession>
<evidence type="ECO:0000259" key="1">
    <source>
        <dbReference type="Pfam" id="PF13649"/>
    </source>
</evidence>
<dbReference type="Gene3D" id="3.40.50.150">
    <property type="entry name" value="Vaccinia Virus protein VP39"/>
    <property type="match status" value="1"/>
</dbReference>
<dbReference type="InterPro" id="IPR041698">
    <property type="entry name" value="Methyltransf_25"/>
</dbReference>
<gene>
    <name evidence="2" type="ORF">H5V44_11115</name>
</gene>
<reference evidence="2 3" key="1">
    <citation type="submission" date="2020-08" db="EMBL/GenBank/DDBJ databases">
        <authorList>
            <person name="Seo M.-J."/>
        </authorList>
    </citation>
    <scope>NUCLEOTIDE SEQUENCE [LARGE SCALE GENOMIC DNA]</scope>
    <source>
        <strain evidence="2 3">MBLA0160</strain>
    </source>
</reference>
<dbReference type="CDD" id="cd02440">
    <property type="entry name" value="AdoMet_MTases"/>
    <property type="match status" value="1"/>
</dbReference>
<dbReference type="AlphaFoldDB" id="A0A7J9SJD0"/>
<keyword evidence="3" id="KW-1185">Reference proteome</keyword>
<evidence type="ECO:0000313" key="3">
    <source>
        <dbReference type="Proteomes" id="UP000546257"/>
    </source>
</evidence>
<feature type="domain" description="Methyltransferase" evidence="1">
    <location>
        <begin position="78"/>
        <end position="161"/>
    </location>
</feature>
<keyword evidence="2" id="KW-0808">Transferase</keyword>
<evidence type="ECO:0000313" key="2">
    <source>
        <dbReference type="EMBL" id="MBB6646828.1"/>
    </source>
</evidence>
<dbReference type="InterPro" id="IPR029063">
    <property type="entry name" value="SAM-dependent_MTases_sf"/>
</dbReference>
<dbReference type="GO" id="GO:0008168">
    <property type="term" value="F:methyltransferase activity"/>
    <property type="evidence" value="ECO:0007669"/>
    <property type="project" value="UniProtKB-KW"/>
</dbReference>
<dbReference type="Pfam" id="PF13649">
    <property type="entry name" value="Methyltransf_25"/>
    <property type="match status" value="1"/>
</dbReference>
<proteinExistence type="predicted"/>
<dbReference type="Proteomes" id="UP000546257">
    <property type="component" value="Unassembled WGS sequence"/>
</dbReference>
<protein>
    <submittedName>
        <fullName evidence="2">Methyltransferase domain-containing protein</fullName>
    </submittedName>
</protein>
<keyword evidence="2" id="KW-0489">Methyltransferase</keyword>